<organism evidence="1">
    <name type="scientific">marine sediment metagenome</name>
    <dbReference type="NCBI Taxonomy" id="412755"/>
    <lineage>
        <taxon>unclassified sequences</taxon>
        <taxon>metagenomes</taxon>
        <taxon>ecological metagenomes</taxon>
    </lineage>
</organism>
<evidence type="ECO:0000313" key="1">
    <source>
        <dbReference type="EMBL" id="GAI68872.1"/>
    </source>
</evidence>
<reference evidence="1" key="1">
    <citation type="journal article" date="2014" name="Front. Microbiol.">
        <title>High frequency of phylogenetically diverse reductive dehalogenase-homologous genes in deep subseafloor sedimentary metagenomes.</title>
        <authorList>
            <person name="Kawai M."/>
            <person name="Futagami T."/>
            <person name="Toyoda A."/>
            <person name="Takaki Y."/>
            <person name="Nishi S."/>
            <person name="Hori S."/>
            <person name="Arai W."/>
            <person name="Tsubouchi T."/>
            <person name="Morono Y."/>
            <person name="Uchiyama I."/>
            <person name="Ito T."/>
            <person name="Fujiyama A."/>
            <person name="Inagaki F."/>
            <person name="Takami H."/>
        </authorList>
    </citation>
    <scope>NUCLEOTIDE SEQUENCE</scope>
    <source>
        <strain evidence="1">Expedition CK06-06</strain>
    </source>
</reference>
<gene>
    <name evidence="1" type="ORF">S12H4_00429</name>
</gene>
<protein>
    <submittedName>
        <fullName evidence="1">Uncharacterized protein</fullName>
    </submittedName>
</protein>
<dbReference type="AlphaFoldDB" id="X1QK59"/>
<sequence length="311" mass="35050">MSVTITKQNKTSVLNSQEGDYQVAGRSLFVKIFPELSVAALKAGLDKELALWYELRAINITGSGKLLLENALAGLVSSFGYTQATAYRLLQAGKGKFWDIRGSKLSGGFGGHSVIKIYGLYQVAEYLDTLPGRPVEVKASDFRGRGVKTAWLYASFFKPDGSRARPISRDSIEAATGVKRRQQQRYDKVAGIKRVVNFAFWQDGQGKLVPWLKTVFSFCKKTGKCKQWQKYRRLGNSYNSRALMAHRGMAKRVNAELRHRSFNQDEAPGVLKRFFLTPGSLIRSSVRDNEAFLLVNKRDRLIKGRMEWCMT</sequence>
<dbReference type="EMBL" id="BARW01000046">
    <property type="protein sequence ID" value="GAI68872.1"/>
    <property type="molecule type" value="Genomic_DNA"/>
</dbReference>
<comment type="caution">
    <text evidence="1">The sequence shown here is derived from an EMBL/GenBank/DDBJ whole genome shotgun (WGS) entry which is preliminary data.</text>
</comment>
<proteinExistence type="predicted"/>
<name>X1QK59_9ZZZZ</name>
<accession>X1QK59</accession>